<feature type="transmembrane region" description="Helical" evidence="2">
    <location>
        <begin position="259"/>
        <end position="280"/>
    </location>
</feature>
<feature type="transmembrane region" description="Helical" evidence="2">
    <location>
        <begin position="173"/>
        <end position="193"/>
    </location>
</feature>
<name>A0AAU7GAC8_9MICO</name>
<sequence length="449" mass="46395">MSTVAERPARIAPPAPARVRDGSVDLVRAACLGVVVVLHALMVGVSIGPHGLVLENALEGWAGFPALTWVAQVMPLFFVLGGFSAYGQWTRMREAGGGYGDYLAKRVRRLLLPASGALVATAVLLAGLTLTGLPASVVATAGFRLGQPLWFLGVYVLCTAAVPFLAEAHRRRPVAAIGALATLALTVDAVRAITGLTAIGFANLLFVWLLVQQLGFWLASGRFEGMRRPALLALAAAGVAVVVVGASCGLWSLDLYADLNPPATALAAFGVAQLAAFRLLRGRLRAAAERPAIASVVGAVNARAMTIYSWHMLALIALAGLLLLAGVALPVPLSGAWWATRPLWIVAAVAAVGGLVMVASRTERRPDAAGASVGPARAIAAAACGAGGVLTALIAGSSPSGWVIASVLVLAALRIARRSRDRAPSVARLGAPRPEKEQTWRPTPSSRKC</sequence>
<dbReference type="EMBL" id="CP157390">
    <property type="protein sequence ID" value="XBM47906.1"/>
    <property type="molecule type" value="Genomic_DNA"/>
</dbReference>
<keyword evidence="2" id="KW-0812">Transmembrane</keyword>
<feature type="transmembrane region" description="Helical" evidence="2">
    <location>
        <begin position="199"/>
        <end position="219"/>
    </location>
</feature>
<keyword evidence="2" id="KW-1133">Transmembrane helix</keyword>
<proteinExistence type="predicted"/>
<protein>
    <submittedName>
        <fullName evidence="4">Acyltransferase</fullName>
        <ecNumber evidence="4">2.3.1.-</ecNumber>
    </submittedName>
</protein>
<gene>
    <name evidence="4" type="ORF">AAME72_17820</name>
</gene>
<evidence type="ECO:0000256" key="1">
    <source>
        <dbReference type="SAM" id="MobiDB-lite"/>
    </source>
</evidence>
<dbReference type="EC" id="2.3.1.-" evidence="4"/>
<feature type="compositionally biased region" description="Polar residues" evidence="1">
    <location>
        <begin position="440"/>
        <end position="449"/>
    </location>
</feature>
<feature type="transmembrane region" description="Helical" evidence="2">
    <location>
        <begin position="343"/>
        <end position="362"/>
    </location>
</feature>
<feature type="region of interest" description="Disordered" evidence="1">
    <location>
        <begin position="423"/>
        <end position="449"/>
    </location>
</feature>
<organism evidence="4">
    <name type="scientific">Leifsonia sp. NPDC080035</name>
    <dbReference type="NCBI Taxonomy" id="3143936"/>
    <lineage>
        <taxon>Bacteria</taxon>
        <taxon>Bacillati</taxon>
        <taxon>Actinomycetota</taxon>
        <taxon>Actinomycetes</taxon>
        <taxon>Micrococcales</taxon>
        <taxon>Microbacteriaceae</taxon>
        <taxon>Leifsonia</taxon>
    </lineage>
</organism>
<feature type="transmembrane region" description="Helical" evidence="2">
    <location>
        <begin position="26"/>
        <end position="47"/>
    </location>
</feature>
<feature type="transmembrane region" description="Helical" evidence="2">
    <location>
        <begin position="400"/>
        <end position="416"/>
    </location>
</feature>
<feature type="transmembrane region" description="Helical" evidence="2">
    <location>
        <begin position="149"/>
        <end position="166"/>
    </location>
</feature>
<feature type="transmembrane region" description="Helical" evidence="2">
    <location>
        <begin position="374"/>
        <end position="394"/>
    </location>
</feature>
<feature type="transmembrane region" description="Helical" evidence="2">
    <location>
        <begin position="312"/>
        <end position="331"/>
    </location>
</feature>
<evidence type="ECO:0000259" key="3">
    <source>
        <dbReference type="Pfam" id="PF01757"/>
    </source>
</evidence>
<evidence type="ECO:0000313" key="4">
    <source>
        <dbReference type="EMBL" id="XBM47906.1"/>
    </source>
</evidence>
<feature type="transmembrane region" description="Helical" evidence="2">
    <location>
        <begin position="67"/>
        <end position="89"/>
    </location>
</feature>
<keyword evidence="4" id="KW-0808">Transferase</keyword>
<feature type="domain" description="Acyltransferase 3" evidence="3">
    <location>
        <begin position="23"/>
        <end position="356"/>
    </location>
</feature>
<accession>A0AAU7GAC8</accession>
<evidence type="ECO:0000256" key="2">
    <source>
        <dbReference type="SAM" id="Phobius"/>
    </source>
</evidence>
<dbReference type="AlphaFoldDB" id="A0AAU7GAC8"/>
<reference evidence="4" key="1">
    <citation type="submission" date="2024-05" db="EMBL/GenBank/DDBJ databases">
        <title>The Natural Products Discovery Center: Release of the First 8490 Sequenced Strains for Exploring Actinobacteria Biosynthetic Diversity.</title>
        <authorList>
            <person name="Kalkreuter E."/>
            <person name="Kautsar S.A."/>
            <person name="Yang D."/>
            <person name="Bader C.D."/>
            <person name="Teijaro C.N."/>
            <person name="Fluegel L."/>
            <person name="Davis C.M."/>
            <person name="Simpson J.R."/>
            <person name="Lauterbach L."/>
            <person name="Steele A.D."/>
            <person name="Gui C."/>
            <person name="Meng S."/>
            <person name="Li G."/>
            <person name="Viehrig K."/>
            <person name="Ye F."/>
            <person name="Su P."/>
            <person name="Kiefer A.F."/>
            <person name="Nichols A."/>
            <person name="Cepeda A.J."/>
            <person name="Yan W."/>
            <person name="Fan B."/>
            <person name="Jiang Y."/>
            <person name="Adhikari A."/>
            <person name="Zheng C.-J."/>
            <person name="Schuster L."/>
            <person name="Cowan T.M."/>
            <person name="Smanski M.J."/>
            <person name="Chevrette M.G."/>
            <person name="de Carvalho L.P.S."/>
            <person name="Shen B."/>
        </authorList>
    </citation>
    <scope>NUCLEOTIDE SEQUENCE</scope>
    <source>
        <strain evidence="4">NPDC080035</strain>
    </source>
</reference>
<dbReference type="GO" id="GO:0016747">
    <property type="term" value="F:acyltransferase activity, transferring groups other than amino-acyl groups"/>
    <property type="evidence" value="ECO:0007669"/>
    <property type="project" value="InterPro"/>
</dbReference>
<dbReference type="InterPro" id="IPR002656">
    <property type="entry name" value="Acyl_transf_3_dom"/>
</dbReference>
<keyword evidence="2" id="KW-0472">Membrane</keyword>
<feature type="transmembrane region" description="Helical" evidence="2">
    <location>
        <begin position="231"/>
        <end position="253"/>
    </location>
</feature>
<keyword evidence="4" id="KW-0012">Acyltransferase</keyword>
<dbReference type="RefSeq" id="WP_348787868.1">
    <property type="nucleotide sequence ID" value="NZ_CP157390.1"/>
</dbReference>
<feature type="transmembrane region" description="Helical" evidence="2">
    <location>
        <begin position="110"/>
        <end position="129"/>
    </location>
</feature>
<dbReference type="Pfam" id="PF01757">
    <property type="entry name" value="Acyl_transf_3"/>
    <property type="match status" value="1"/>
</dbReference>